<protein>
    <submittedName>
        <fullName evidence="9">Uncharacterized protein</fullName>
    </submittedName>
</protein>
<feature type="compositionally biased region" description="Low complexity" evidence="6">
    <location>
        <begin position="36"/>
        <end position="45"/>
    </location>
</feature>
<dbReference type="CDD" id="cd20704">
    <property type="entry name" value="Orc3"/>
    <property type="match status" value="1"/>
</dbReference>
<comment type="caution">
    <text evidence="9">The sequence shown here is derived from an EMBL/GenBank/DDBJ whole genome shotgun (WGS) entry which is preliminary data.</text>
</comment>
<feature type="region of interest" description="Disordered" evidence="6">
    <location>
        <begin position="1"/>
        <end position="51"/>
    </location>
</feature>
<dbReference type="Proteomes" id="UP000214365">
    <property type="component" value="Unassembled WGS sequence"/>
</dbReference>
<dbReference type="GeneID" id="31007586"/>
<gene>
    <name evidence="9" type="ORF">UA08_07830</name>
</gene>
<evidence type="ECO:0000256" key="1">
    <source>
        <dbReference type="ARBA" id="ARBA00004123"/>
    </source>
</evidence>
<dbReference type="PANTHER" id="PTHR12748">
    <property type="entry name" value="ORIGIN RECOGNITION COMPLEX SUBUNIT 3"/>
    <property type="match status" value="1"/>
</dbReference>
<comment type="similarity">
    <text evidence="2">Belongs to the ORC3 family.</text>
</comment>
<dbReference type="InterPro" id="IPR020795">
    <property type="entry name" value="ORC3"/>
</dbReference>
<dbReference type="OrthoDB" id="10265211at2759"/>
<dbReference type="RefSeq" id="XP_020116984.1">
    <property type="nucleotide sequence ID" value="XM_020262724.1"/>
</dbReference>
<evidence type="ECO:0000256" key="4">
    <source>
        <dbReference type="ARBA" id="ARBA00023125"/>
    </source>
</evidence>
<proteinExistence type="inferred from homology"/>
<comment type="subcellular location">
    <subcellularLocation>
        <location evidence="1">Nucleus</location>
    </subcellularLocation>
</comment>
<dbReference type="Pfam" id="PF07034">
    <property type="entry name" value="ORC3_N"/>
    <property type="match status" value="1"/>
</dbReference>
<evidence type="ECO:0000313" key="9">
    <source>
        <dbReference type="EMBL" id="OKL56863.1"/>
    </source>
</evidence>
<dbReference type="AlphaFoldDB" id="A0A225AD48"/>
<dbReference type="STRING" id="1441469.A0A225AD48"/>
<dbReference type="Pfam" id="PF18137">
    <property type="entry name" value="WHD_ORC"/>
    <property type="match status" value="1"/>
</dbReference>
<feature type="domain" description="Origin recognition complex subunit 3 N-terminal" evidence="7">
    <location>
        <begin position="39"/>
        <end position="341"/>
    </location>
</feature>
<evidence type="ECO:0000313" key="10">
    <source>
        <dbReference type="Proteomes" id="UP000214365"/>
    </source>
</evidence>
<keyword evidence="10" id="KW-1185">Reference proteome</keyword>
<feature type="compositionally biased region" description="Basic and acidic residues" evidence="6">
    <location>
        <begin position="17"/>
        <end position="29"/>
    </location>
</feature>
<dbReference type="GO" id="GO:0005664">
    <property type="term" value="C:nuclear origin of replication recognition complex"/>
    <property type="evidence" value="ECO:0007669"/>
    <property type="project" value="InterPro"/>
</dbReference>
<sequence length="704" mass="79045">MDFEKPSGEDQDIYVYRPDKTLLDNGERSSKRRKVATSSKATTSSQKNDSQVFAPLLGGKESADLVAQRKSAFQNLWSTQEQRCKEVIENLDSGILEDITTFVKSASPELFNGCIPTSLVTIGSNVSALPRLLDILHRRLTTQNCGQVILLESGDAPNLKAVLKTIIRVAVTSTSGNDAYQKLFTDKSGPRMLPYDLNVLHDYVKGQGAKPLVLAFRDSEAFDFGVLNDLLSLLSSWVDRIPFVLLFGISTSVELFEGRLPRSTAALLLGRHFEIHEAEGAIDYIYETLQTNPDTRLWLGPHVSASLIEKARDHFQSPEGFIREVKYAYMSHFFANPLSVLLPSPSSQQKQLCEAIRNLKSYRSFCEESLEQGNADFVRSLLDDDDILWKQVHESIEQGLVQMSELFQTVNTVRSLQTVLQLTKASSNTDLYIRGISGDLHDSSTIKDLLSRIQRADSDSLTVMLRVFQESNAATALVDVKQYEQELQNLLLTHNASEPLRSKYDDQNSSIKTTIVKDKVNLTKTKKQISSLDTAYSELLEKFVQELETNLTLKLINPQDLLLHEVFVFDLRNPLRDTFAPRARFSIERALSTPFDYLASSSSASEHGERGGHMSAKQPETAILYQLYLESGSLVNVYDLWKAFSTIVCGSEGDEDGDESRRTCDERSALMLFYRAMSELKTLGMMKHSRKKIDHVSKSAWKGL</sequence>
<keyword evidence="3" id="KW-0235">DNA replication</keyword>
<dbReference type="GO" id="GO:0031261">
    <property type="term" value="C:DNA replication preinitiation complex"/>
    <property type="evidence" value="ECO:0007669"/>
    <property type="project" value="TreeGrafter"/>
</dbReference>
<dbReference type="PANTHER" id="PTHR12748:SF0">
    <property type="entry name" value="ORIGIN RECOGNITION COMPLEX SUBUNIT 3"/>
    <property type="match status" value="1"/>
</dbReference>
<dbReference type="InterPro" id="IPR045667">
    <property type="entry name" value="ORC3_N"/>
</dbReference>
<name>A0A225AD48_TALAT</name>
<evidence type="ECO:0000256" key="3">
    <source>
        <dbReference type="ARBA" id="ARBA00022705"/>
    </source>
</evidence>
<evidence type="ECO:0000256" key="2">
    <source>
        <dbReference type="ARBA" id="ARBA00010977"/>
    </source>
</evidence>
<keyword evidence="5" id="KW-0539">Nucleus</keyword>
<dbReference type="GO" id="GO:0006270">
    <property type="term" value="P:DNA replication initiation"/>
    <property type="evidence" value="ECO:0007669"/>
    <property type="project" value="TreeGrafter"/>
</dbReference>
<organism evidence="9 10">
    <name type="scientific">Talaromyces atroroseus</name>
    <dbReference type="NCBI Taxonomy" id="1441469"/>
    <lineage>
        <taxon>Eukaryota</taxon>
        <taxon>Fungi</taxon>
        <taxon>Dikarya</taxon>
        <taxon>Ascomycota</taxon>
        <taxon>Pezizomycotina</taxon>
        <taxon>Eurotiomycetes</taxon>
        <taxon>Eurotiomycetidae</taxon>
        <taxon>Eurotiales</taxon>
        <taxon>Trichocomaceae</taxon>
        <taxon>Talaromyces</taxon>
        <taxon>Talaromyces sect. Trachyspermi</taxon>
    </lineage>
</organism>
<evidence type="ECO:0000259" key="8">
    <source>
        <dbReference type="Pfam" id="PF18137"/>
    </source>
</evidence>
<evidence type="ECO:0000259" key="7">
    <source>
        <dbReference type="Pfam" id="PF07034"/>
    </source>
</evidence>
<evidence type="ECO:0000256" key="6">
    <source>
        <dbReference type="SAM" id="MobiDB-lite"/>
    </source>
</evidence>
<dbReference type="GO" id="GO:0003688">
    <property type="term" value="F:DNA replication origin binding"/>
    <property type="evidence" value="ECO:0007669"/>
    <property type="project" value="TreeGrafter"/>
</dbReference>
<accession>A0A225AD48</accession>
<dbReference type="InterPro" id="IPR040855">
    <property type="entry name" value="ORC_WH_C"/>
</dbReference>
<dbReference type="GO" id="GO:0005656">
    <property type="term" value="C:nuclear pre-replicative complex"/>
    <property type="evidence" value="ECO:0007669"/>
    <property type="project" value="TreeGrafter"/>
</dbReference>
<keyword evidence="4" id="KW-0238">DNA-binding</keyword>
<feature type="domain" description="Origin recognition complex subunit 3 winged helix C-terminal" evidence="8">
    <location>
        <begin position="584"/>
        <end position="701"/>
    </location>
</feature>
<reference evidence="9 10" key="1">
    <citation type="submission" date="2015-06" db="EMBL/GenBank/DDBJ databases">
        <title>Talaromyces atroroseus IBT 11181 draft genome.</title>
        <authorList>
            <person name="Rasmussen K.B."/>
            <person name="Rasmussen S."/>
            <person name="Petersen B."/>
            <person name="Sicheritz-Ponten T."/>
            <person name="Mortensen U.H."/>
            <person name="Thrane U."/>
        </authorList>
    </citation>
    <scope>NUCLEOTIDE SEQUENCE [LARGE SCALE GENOMIC DNA]</scope>
    <source>
        <strain evidence="9 10">IBT 11181</strain>
    </source>
</reference>
<dbReference type="EMBL" id="LFMY01000013">
    <property type="protein sequence ID" value="OKL56863.1"/>
    <property type="molecule type" value="Genomic_DNA"/>
</dbReference>
<evidence type="ECO:0000256" key="5">
    <source>
        <dbReference type="ARBA" id="ARBA00023242"/>
    </source>
</evidence>